<evidence type="ECO:0000313" key="2">
    <source>
        <dbReference type="EMBL" id="KAF1911049.1"/>
    </source>
</evidence>
<dbReference type="EMBL" id="ML979146">
    <property type="protein sequence ID" value="KAF1911049.1"/>
    <property type="molecule type" value="Genomic_DNA"/>
</dbReference>
<evidence type="ECO:0000256" key="1">
    <source>
        <dbReference type="SAM" id="MobiDB-lite"/>
    </source>
</evidence>
<feature type="region of interest" description="Disordered" evidence="1">
    <location>
        <begin position="13"/>
        <end position="56"/>
    </location>
</feature>
<dbReference type="Proteomes" id="UP000800096">
    <property type="component" value="Unassembled WGS sequence"/>
</dbReference>
<organism evidence="2 3">
    <name type="scientific">Ampelomyces quisqualis</name>
    <name type="common">Powdery mildew agent</name>
    <dbReference type="NCBI Taxonomy" id="50730"/>
    <lineage>
        <taxon>Eukaryota</taxon>
        <taxon>Fungi</taxon>
        <taxon>Dikarya</taxon>
        <taxon>Ascomycota</taxon>
        <taxon>Pezizomycotina</taxon>
        <taxon>Dothideomycetes</taxon>
        <taxon>Pleosporomycetidae</taxon>
        <taxon>Pleosporales</taxon>
        <taxon>Pleosporineae</taxon>
        <taxon>Phaeosphaeriaceae</taxon>
        <taxon>Ampelomyces</taxon>
    </lineage>
</organism>
<sequence length="303" mass="34414">MLHQNPNIHAWQRDISVGRSAASPSDPAGKSQPAWSEGSDGSYHGPESPAFPPLPERTSYTELATLTLHKCWLCPQCALRKTEIPDEITGFKNFGYAEMESCPAKYLELYSKEGHYREYVFFRNPSGVTRCMNALKGERCDFDREAFEGFRHEDLERDPDIGTQMRFIMGYCGGCMYLADNANGIPELRDFIAEEMETSSEMDSYGYCKKTYVYREIHPYTGERTPIYCKVLSWYGDENSITCNTETMDGGLCEWKYGDLPKRLMATVKGDYIDVAEMDMSPSEIDIEVELTDSLLENLGPDP</sequence>
<keyword evidence="3" id="KW-1185">Reference proteome</keyword>
<gene>
    <name evidence="2" type="ORF">BDU57DRAFT_566461</name>
</gene>
<name>A0A6A5Q682_AMPQU</name>
<accession>A0A6A5Q682</accession>
<proteinExistence type="predicted"/>
<dbReference type="AlphaFoldDB" id="A0A6A5Q682"/>
<protein>
    <submittedName>
        <fullName evidence="2">Uncharacterized protein</fullName>
    </submittedName>
</protein>
<reference evidence="2" key="1">
    <citation type="journal article" date="2020" name="Stud. Mycol.">
        <title>101 Dothideomycetes genomes: a test case for predicting lifestyles and emergence of pathogens.</title>
        <authorList>
            <person name="Haridas S."/>
            <person name="Albert R."/>
            <person name="Binder M."/>
            <person name="Bloem J."/>
            <person name="Labutti K."/>
            <person name="Salamov A."/>
            <person name="Andreopoulos B."/>
            <person name="Baker S."/>
            <person name="Barry K."/>
            <person name="Bills G."/>
            <person name="Bluhm B."/>
            <person name="Cannon C."/>
            <person name="Castanera R."/>
            <person name="Culley D."/>
            <person name="Daum C."/>
            <person name="Ezra D."/>
            <person name="Gonzalez J."/>
            <person name="Henrissat B."/>
            <person name="Kuo A."/>
            <person name="Liang C."/>
            <person name="Lipzen A."/>
            <person name="Lutzoni F."/>
            <person name="Magnuson J."/>
            <person name="Mondo S."/>
            <person name="Nolan M."/>
            <person name="Ohm R."/>
            <person name="Pangilinan J."/>
            <person name="Park H.-J."/>
            <person name="Ramirez L."/>
            <person name="Alfaro M."/>
            <person name="Sun H."/>
            <person name="Tritt A."/>
            <person name="Yoshinaga Y."/>
            <person name="Zwiers L.-H."/>
            <person name="Turgeon B."/>
            <person name="Goodwin S."/>
            <person name="Spatafora J."/>
            <person name="Crous P."/>
            <person name="Grigoriev I."/>
        </authorList>
    </citation>
    <scope>NUCLEOTIDE SEQUENCE</scope>
    <source>
        <strain evidence="2">HMLAC05119</strain>
    </source>
</reference>
<evidence type="ECO:0000313" key="3">
    <source>
        <dbReference type="Proteomes" id="UP000800096"/>
    </source>
</evidence>